<reference evidence="4" key="1">
    <citation type="submission" date="2022-01" db="UniProtKB">
        <authorList>
            <consortium name="EnsemblMetazoa"/>
        </authorList>
    </citation>
    <scope>IDENTIFICATION</scope>
</reference>
<feature type="compositionally biased region" description="Low complexity" evidence="2">
    <location>
        <begin position="612"/>
        <end position="622"/>
    </location>
</feature>
<feature type="compositionally biased region" description="Polar residues" evidence="2">
    <location>
        <begin position="653"/>
        <end position="668"/>
    </location>
</feature>
<proteinExistence type="inferred from homology"/>
<evidence type="ECO:0000313" key="4">
    <source>
        <dbReference type="EnsemblMetazoa" id="XP_014258173.1"/>
    </source>
</evidence>
<dbReference type="AlphaFoldDB" id="A0A8I6S5Q0"/>
<dbReference type="GO" id="GO:0003729">
    <property type="term" value="F:mRNA binding"/>
    <property type="evidence" value="ECO:0007669"/>
    <property type="project" value="TreeGrafter"/>
</dbReference>
<evidence type="ECO:0000313" key="5">
    <source>
        <dbReference type="Proteomes" id="UP000494040"/>
    </source>
</evidence>
<dbReference type="EnsemblMetazoa" id="XM_014402687.2">
    <property type="protein sequence ID" value="XP_014258173.1"/>
    <property type="gene ID" value="LOC106671748"/>
</dbReference>
<dbReference type="RefSeq" id="XP_014258173.1">
    <property type="nucleotide sequence ID" value="XM_014402687.2"/>
</dbReference>
<dbReference type="OMA" id="XISPIVS"/>
<dbReference type="InterPro" id="IPR045117">
    <property type="entry name" value="ATXN2-like"/>
</dbReference>
<dbReference type="GO" id="GO:0034063">
    <property type="term" value="P:stress granule assembly"/>
    <property type="evidence" value="ECO:0007669"/>
    <property type="project" value="TreeGrafter"/>
</dbReference>
<dbReference type="PANTHER" id="PTHR12854">
    <property type="entry name" value="ATAXIN 2-RELATED"/>
    <property type="match status" value="1"/>
</dbReference>
<dbReference type="Pfam" id="PF07145">
    <property type="entry name" value="PAM2"/>
    <property type="match status" value="1"/>
</dbReference>
<dbReference type="KEGG" id="clec:106671748"/>
<keyword evidence="5" id="KW-1185">Reference proteome</keyword>
<dbReference type="Proteomes" id="UP000494040">
    <property type="component" value="Unassembled WGS sequence"/>
</dbReference>
<evidence type="ECO:0000256" key="2">
    <source>
        <dbReference type="SAM" id="MobiDB-lite"/>
    </source>
</evidence>
<dbReference type="InterPro" id="IPR025852">
    <property type="entry name" value="SM_dom_ATX"/>
</dbReference>
<organism evidence="4 5">
    <name type="scientific">Cimex lectularius</name>
    <name type="common">Bed bug</name>
    <name type="synonym">Acanthia lectularia</name>
    <dbReference type="NCBI Taxonomy" id="79782"/>
    <lineage>
        <taxon>Eukaryota</taxon>
        <taxon>Metazoa</taxon>
        <taxon>Ecdysozoa</taxon>
        <taxon>Arthropoda</taxon>
        <taxon>Hexapoda</taxon>
        <taxon>Insecta</taxon>
        <taxon>Pterygota</taxon>
        <taxon>Neoptera</taxon>
        <taxon>Paraneoptera</taxon>
        <taxon>Hemiptera</taxon>
        <taxon>Heteroptera</taxon>
        <taxon>Panheteroptera</taxon>
        <taxon>Cimicomorpha</taxon>
        <taxon>Cimicidae</taxon>
        <taxon>Cimex</taxon>
    </lineage>
</organism>
<dbReference type="GO" id="GO:0010494">
    <property type="term" value="C:cytoplasmic stress granule"/>
    <property type="evidence" value="ECO:0007669"/>
    <property type="project" value="TreeGrafter"/>
</dbReference>
<feature type="region of interest" description="Disordered" evidence="2">
    <location>
        <begin position="293"/>
        <end position="622"/>
    </location>
</feature>
<protein>
    <recommendedName>
        <fullName evidence="3">LsmAD domain-containing protein</fullName>
    </recommendedName>
</protein>
<feature type="compositionally biased region" description="Low complexity" evidence="2">
    <location>
        <begin position="327"/>
        <end position="438"/>
    </location>
</feature>
<evidence type="ECO:0000256" key="1">
    <source>
        <dbReference type="ARBA" id="ARBA00007503"/>
    </source>
</evidence>
<feature type="compositionally biased region" description="Polar residues" evidence="2">
    <location>
        <begin position="808"/>
        <end position="818"/>
    </location>
</feature>
<feature type="compositionally biased region" description="Gly residues" evidence="2">
    <location>
        <begin position="825"/>
        <end position="837"/>
    </location>
</feature>
<comment type="similarity">
    <text evidence="1">Belongs to the ataxin-2 family.</text>
</comment>
<dbReference type="PANTHER" id="PTHR12854:SF7">
    <property type="entry name" value="ATAXIN-2 HOMOLOG"/>
    <property type="match status" value="1"/>
</dbReference>
<feature type="compositionally biased region" description="Basic residues" evidence="2">
    <location>
        <begin position="795"/>
        <end position="804"/>
    </location>
</feature>
<name>A0A8I6S5Q0_CIMLE</name>
<feature type="region of interest" description="Disordered" evidence="2">
    <location>
        <begin position="769"/>
        <end position="894"/>
    </location>
</feature>
<accession>A0A8I6S5Q0</accession>
<dbReference type="SMART" id="SM01272">
    <property type="entry name" value="LsmAD"/>
    <property type="match status" value="1"/>
</dbReference>
<dbReference type="Pfam" id="PF14438">
    <property type="entry name" value="SM-ATX"/>
    <property type="match status" value="1"/>
</dbReference>
<feature type="domain" description="LsmAD" evidence="3">
    <location>
        <begin position="229"/>
        <end position="295"/>
    </location>
</feature>
<feature type="compositionally biased region" description="Basic and acidic residues" evidence="2">
    <location>
        <begin position="562"/>
        <end position="592"/>
    </location>
</feature>
<dbReference type="InterPro" id="IPR009818">
    <property type="entry name" value="PAM2_motif"/>
</dbReference>
<dbReference type="InterPro" id="IPR009604">
    <property type="entry name" value="LsmAD_domain"/>
</dbReference>
<feature type="compositionally biased region" description="Low complexity" evidence="2">
    <location>
        <begin position="472"/>
        <end position="529"/>
    </location>
</feature>
<dbReference type="Pfam" id="PF06741">
    <property type="entry name" value="LsmAD"/>
    <property type="match status" value="1"/>
</dbReference>
<feature type="compositionally biased region" description="Pro residues" evidence="2">
    <location>
        <begin position="841"/>
        <end position="874"/>
    </location>
</feature>
<dbReference type="OrthoDB" id="2275718at2759"/>
<feature type="compositionally biased region" description="Polar residues" evidence="2">
    <location>
        <begin position="593"/>
        <end position="610"/>
    </location>
</feature>
<dbReference type="GeneID" id="106671748"/>
<sequence>MTVLSKMLDPEDPKHKRELLIKTRVPLSMLSKSVMLHNVVHCSEPKRFSLREDLKSRPASTFESGSPRSRPNERSLSLDGVYNNSYFMSSVASLVGNNVKIHTATACVYEGIFRTFSAQFEIVIEMAHKVDLNNPFLISPDTLVDKMIFKPQDIMKIEITDTDVDYATRDTFQTDTAISKFNGQVTEKELEPWDGSSSTSNLNDDFDLEGATSNGWDVNDMFRQNEQMYGVTSDFDQGLSAYTTPLQNKDSKDYKDAEAKATKIAYEIESNPHYKLRVDLENGDEEEKFAAVARPANADNNTSSEGVNKYVCPPKRKTLQTTKVVRTTSSVPQQTVQQQNQPQSQSQTQSQAPQTQPQSQQQPQPQQTQQSPTSPPQQQTQLSPTQQPQMQQSQPQQLQTQQQTQPSTTTQQTSSRQEQSQQSCNSGNKSSNSQSNYSHHGPPNSHSNARDRVNGVMESPKPQRTSTRHGRSFNNSDNRFSNANGSLSSSNSNNSNSSCNSQTNSIADNRNSGSHSHSNNYNNSLNASNTDSHHKKPPLPGNHSVEHSGPNHSNSNQRKTSRGREEQLNDLKKFGNDFKLQNDTDEAKKGNNDNEQTVNSRSSESNQEHQNSMRSMNNTNMSQEGNVKVIKSKLNPNAKEFIYNPNAKPFTPRTASTPNQSRPHTPQTPGYGPTVPPMPAVVVSTYVVSTAQSPYTQPPNQPNRFRKVQVGQPSQMQVAAATGQPLLTTAPMHTQFTVPYSPQPHITQQPFQQMVRMVAQQGGGMVPPVITTLNYPPEGSQAQMQYMGPGSMGPHSHHGHHPPHVHQAPNNASSPQATNSNNSSSGGGGGSGSGAANGSGVPPPQYPPAPAPSYSQPPPPPPQGPGGPHPPNAPPHHTFPIMCPILPPHPATHNPHHMMAAAAAQSSVQQYIHHHPHQHSTSGFHVNPRAVTFSLLPRSRQYCSSSSKVGNQQPHHIQVILPHSQ</sequence>
<evidence type="ECO:0000259" key="3">
    <source>
        <dbReference type="SMART" id="SM01272"/>
    </source>
</evidence>
<feature type="region of interest" description="Disordered" evidence="2">
    <location>
        <begin position="643"/>
        <end position="674"/>
    </location>
</feature>